<dbReference type="InterPro" id="IPR051173">
    <property type="entry name" value="Ca_channel_alpha-2/delta"/>
</dbReference>
<keyword evidence="3" id="KW-1185">Reference proteome</keyword>
<name>A0A9Q0R8U9_ANAIG</name>
<dbReference type="SMART" id="SM00327">
    <property type="entry name" value="VWA"/>
    <property type="match status" value="1"/>
</dbReference>
<gene>
    <name evidence="2" type="ORF">M0811_10610</name>
</gene>
<evidence type="ECO:0000259" key="1">
    <source>
        <dbReference type="PROSITE" id="PS50234"/>
    </source>
</evidence>
<dbReference type="InterPro" id="IPR002035">
    <property type="entry name" value="VWF_A"/>
</dbReference>
<proteinExistence type="predicted"/>
<protein>
    <submittedName>
        <fullName evidence="2">von willebrand factor type a</fullName>
    </submittedName>
</protein>
<dbReference type="Gene3D" id="3.40.50.410">
    <property type="entry name" value="von Willebrand factor, type A domain"/>
    <property type="match status" value="1"/>
</dbReference>
<accession>A0A9Q0R8U9</accession>
<comment type="caution">
    <text evidence="2">The sequence shown here is derived from an EMBL/GenBank/DDBJ whole genome shotgun (WGS) entry which is preliminary data.</text>
</comment>
<feature type="domain" description="VWFA" evidence="1">
    <location>
        <begin position="94"/>
        <end position="300"/>
    </location>
</feature>
<dbReference type="PANTHER" id="PTHR10166">
    <property type="entry name" value="VOLTAGE-DEPENDENT CALCIUM CHANNEL SUBUNIT ALPHA-2/DELTA-RELATED"/>
    <property type="match status" value="1"/>
</dbReference>
<dbReference type="PROSITE" id="PS50234">
    <property type="entry name" value="VWFA"/>
    <property type="match status" value="1"/>
</dbReference>
<dbReference type="SUPFAM" id="SSF53300">
    <property type="entry name" value="vWA-like"/>
    <property type="match status" value="1"/>
</dbReference>
<reference evidence="2" key="1">
    <citation type="submission" date="2022-10" db="EMBL/GenBank/DDBJ databases">
        <title>Novel sulphate-reducing endosymbionts in the free-living metamonad Anaeramoeba.</title>
        <authorList>
            <person name="Jerlstrom-Hultqvist J."/>
            <person name="Cepicka I."/>
            <person name="Gallot-Lavallee L."/>
            <person name="Salas-Leiva D."/>
            <person name="Curtis B.A."/>
            <person name="Zahonova K."/>
            <person name="Pipaliya S."/>
            <person name="Dacks J."/>
            <person name="Roger A.J."/>
        </authorList>
    </citation>
    <scope>NUCLEOTIDE SEQUENCE</scope>
    <source>
        <strain evidence="2">BMAN</strain>
    </source>
</reference>
<evidence type="ECO:0000313" key="3">
    <source>
        <dbReference type="Proteomes" id="UP001149090"/>
    </source>
</evidence>
<sequence>MDLFGGAIDVSNFRSNISHNYLPPKSSITYNGLINEYYFPTSKKETENPLTITAKSSISKDPKNQKEKEYFTSILVTSKYDGDNIKKLGRPKLNLVIVLDISGSMSSSFVDSSYRNTKSNETEKSLNKLEIAKRALKGLTEQLKETDNFGMIVFDNETDLVQEFSNWKSINKDKMYQAIDKLQPRGGTDMSLGFKMGVEMLEIYLKKTKENQDDRQNRIIFLTDAHPNTGEYSSTGLLGLTKKYSEKKIYLTLVGIGVDFNTDLCNIITKTKGANYLSVNSASEFRRKVKEDFDFIVTPIAFDLQIKVEGAKILNVYGSPDHEDTLIKSDDNLIDISTVMPGNRNEKNETEGGAVILKLDKSVADGIPFKITTSYKDTKGNSFSDQQTVNFIDIIKNDQDKDSFEDLMARKSILLVHYVSFVHHILDKGNVDQESKKQIKEFMEYFSQEMKEIGDESLDRELGIFERLLEFDEN</sequence>
<dbReference type="GO" id="GO:0005245">
    <property type="term" value="F:voltage-gated calcium channel activity"/>
    <property type="evidence" value="ECO:0007669"/>
    <property type="project" value="TreeGrafter"/>
</dbReference>
<dbReference type="Pfam" id="PF00092">
    <property type="entry name" value="VWA"/>
    <property type="match status" value="1"/>
</dbReference>
<dbReference type="InterPro" id="IPR036465">
    <property type="entry name" value="vWFA_dom_sf"/>
</dbReference>
<evidence type="ECO:0000313" key="2">
    <source>
        <dbReference type="EMBL" id="KAJ5071126.1"/>
    </source>
</evidence>
<dbReference type="Proteomes" id="UP001149090">
    <property type="component" value="Unassembled WGS sequence"/>
</dbReference>
<dbReference type="GO" id="GO:0005891">
    <property type="term" value="C:voltage-gated calcium channel complex"/>
    <property type="evidence" value="ECO:0007669"/>
    <property type="project" value="TreeGrafter"/>
</dbReference>
<dbReference type="PANTHER" id="PTHR10166:SF37">
    <property type="entry name" value="STOLID, ISOFORM H"/>
    <property type="match status" value="1"/>
</dbReference>
<dbReference type="EMBL" id="JAPDFW010000091">
    <property type="protein sequence ID" value="KAJ5071126.1"/>
    <property type="molecule type" value="Genomic_DNA"/>
</dbReference>
<dbReference type="AlphaFoldDB" id="A0A9Q0R8U9"/>
<dbReference type="OrthoDB" id="299997at2759"/>
<organism evidence="2 3">
    <name type="scientific">Anaeramoeba ignava</name>
    <name type="common">Anaerobic marine amoeba</name>
    <dbReference type="NCBI Taxonomy" id="1746090"/>
    <lineage>
        <taxon>Eukaryota</taxon>
        <taxon>Metamonada</taxon>
        <taxon>Anaeramoebidae</taxon>
        <taxon>Anaeramoeba</taxon>
    </lineage>
</organism>